<dbReference type="AlphaFoldDB" id="A0A9J6P5P2"/>
<dbReference type="RefSeq" id="WP_250860534.1">
    <property type="nucleotide sequence ID" value="NZ_JAGSOJ010000003.1"/>
</dbReference>
<dbReference type="Proteomes" id="UP001056429">
    <property type="component" value="Unassembled WGS sequence"/>
</dbReference>
<protein>
    <submittedName>
        <fullName evidence="1">Uncharacterized protein</fullName>
    </submittedName>
</protein>
<gene>
    <name evidence="1" type="ORF">KDK92_16990</name>
</gene>
<name>A0A9J6P5P2_9CLOT</name>
<keyword evidence="2" id="KW-1185">Reference proteome</keyword>
<comment type="caution">
    <text evidence="1">The sequence shown here is derived from an EMBL/GenBank/DDBJ whole genome shotgun (WGS) entry which is preliminary data.</text>
</comment>
<reference evidence="1" key="1">
    <citation type="journal article" date="2021" name="mSystems">
        <title>Bacteria and Archaea Synergistically Convert Glycine Betaine to Biogenic Methane in the Formosa Cold Seep of the South China Sea.</title>
        <authorList>
            <person name="Li L."/>
            <person name="Zhang W."/>
            <person name="Zhang S."/>
            <person name="Song L."/>
            <person name="Sun Q."/>
            <person name="Zhang H."/>
            <person name="Xiang H."/>
            <person name="Dong X."/>
        </authorList>
    </citation>
    <scope>NUCLEOTIDE SEQUENCE</scope>
    <source>
        <strain evidence="1">ZWT</strain>
    </source>
</reference>
<evidence type="ECO:0000313" key="2">
    <source>
        <dbReference type="Proteomes" id="UP001056429"/>
    </source>
</evidence>
<proteinExistence type="predicted"/>
<dbReference type="EMBL" id="JAGSOJ010000003">
    <property type="protein sequence ID" value="MCM1991433.1"/>
    <property type="molecule type" value="Genomic_DNA"/>
</dbReference>
<sequence>MVNKIILGGTDKEGKTDHYMLTFIFNLGMSHSLKGKDVMVFNTVNVTNY</sequence>
<evidence type="ECO:0000313" key="1">
    <source>
        <dbReference type="EMBL" id="MCM1991433.1"/>
    </source>
</evidence>
<organism evidence="1 2">
    <name type="scientific">Oceanirhabdus seepicola</name>
    <dbReference type="NCBI Taxonomy" id="2828781"/>
    <lineage>
        <taxon>Bacteria</taxon>
        <taxon>Bacillati</taxon>
        <taxon>Bacillota</taxon>
        <taxon>Clostridia</taxon>
        <taxon>Eubacteriales</taxon>
        <taxon>Clostridiaceae</taxon>
        <taxon>Oceanirhabdus</taxon>
    </lineage>
</organism>
<reference evidence="1" key="2">
    <citation type="submission" date="2021-04" db="EMBL/GenBank/DDBJ databases">
        <authorList>
            <person name="Dong X."/>
        </authorList>
    </citation>
    <scope>NUCLEOTIDE SEQUENCE</scope>
    <source>
        <strain evidence="1">ZWT</strain>
    </source>
</reference>
<accession>A0A9J6P5P2</accession>